<dbReference type="EMBL" id="ML996704">
    <property type="protein sequence ID" value="KAF2397095.1"/>
    <property type="molecule type" value="Genomic_DNA"/>
</dbReference>
<sequence length="314" mass="35865">MGNKSSKIPEYEPSILDVLVVKAMLYAGTPLPLPIIYEILDKAEYWPHTTTGVTYPYPHKQIMEGDFSENNLLLLRTPPLGFPSWPTRSSSYPSHRGIHFAIPACPPGDTPFPPAYFKSQIGTSTALLAHPCRKIVFRIRSHAQGWEGEEDDRDLITKIRECQTWFEAGIERWYDDGMSVVEGETGRWEGCAIEDLSTVYPQVRTVEGKGGAYVLDQDALVPPGREIHRNINFLRRMHEACEIWRHTDYLCPEGEEWQAYLWRKYGLRDGWTHGHFVRNLRLGDVVTVWGKARGTSGAWVNNVESVEVDVYWSV</sequence>
<evidence type="ECO:0000313" key="2">
    <source>
        <dbReference type="Proteomes" id="UP000799640"/>
    </source>
</evidence>
<dbReference type="Proteomes" id="UP000799640">
    <property type="component" value="Unassembled WGS sequence"/>
</dbReference>
<evidence type="ECO:0000313" key="1">
    <source>
        <dbReference type="EMBL" id="KAF2397095.1"/>
    </source>
</evidence>
<reference evidence="1" key="1">
    <citation type="journal article" date="2020" name="Stud. Mycol.">
        <title>101 Dothideomycetes genomes: a test case for predicting lifestyles and emergence of pathogens.</title>
        <authorList>
            <person name="Haridas S."/>
            <person name="Albert R."/>
            <person name="Binder M."/>
            <person name="Bloem J."/>
            <person name="Labutti K."/>
            <person name="Salamov A."/>
            <person name="Andreopoulos B."/>
            <person name="Baker S."/>
            <person name="Barry K."/>
            <person name="Bills G."/>
            <person name="Bluhm B."/>
            <person name="Cannon C."/>
            <person name="Castanera R."/>
            <person name="Culley D."/>
            <person name="Daum C."/>
            <person name="Ezra D."/>
            <person name="Gonzalez J."/>
            <person name="Henrissat B."/>
            <person name="Kuo A."/>
            <person name="Liang C."/>
            <person name="Lipzen A."/>
            <person name="Lutzoni F."/>
            <person name="Magnuson J."/>
            <person name="Mondo S."/>
            <person name="Nolan M."/>
            <person name="Ohm R."/>
            <person name="Pangilinan J."/>
            <person name="Park H.-J."/>
            <person name="Ramirez L."/>
            <person name="Alfaro M."/>
            <person name="Sun H."/>
            <person name="Tritt A."/>
            <person name="Yoshinaga Y."/>
            <person name="Zwiers L.-H."/>
            <person name="Turgeon B."/>
            <person name="Goodwin S."/>
            <person name="Spatafora J."/>
            <person name="Crous P."/>
            <person name="Grigoriev I."/>
        </authorList>
    </citation>
    <scope>NUCLEOTIDE SEQUENCE</scope>
    <source>
        <strain evidence="1">CBS 262.69</strain>
    </source>
</reference>
<proteinExistence type="predicted"/>
<gene>
    <name evidence="1" type="ORF">EJ06DRAFT_559224</name>
</gene>
<keyword evidence="2" id="KW-1185">Reference proteome</keyword>
<dbReference type="AlphaFoldDB" id="A0A6G1HMV9"/>
<accession>A0A6G1HMV9</accession>
<name>A0A6G1HMV9_9PEZI</name>
<protein>
    <submittedName>
        <fullName evidence="1">Uncharacterized protein</fullName>
    </submittedName>
</protein>
<dbReference type="OrthoDB" id="66095at2759"/>
<organism evidence="1 2">
    <name type="scientific">Trichodelitschia bisporula</name>
    <dbReference type="NCBI Taxonomy" id="703511"/>
    <lineage>
        <taxon>Eukaryota</taxon>
        <taxon>Fungi</taxon>
        <taxon>Dikarya</taxon>
        <taxon>Ascomycota</taxon>
        <taxon>Pezizomycotina</taxon>
        <taxon>Dothideomycetes</taxon>
        <taxon>Dothideomycetes incertae sedis</taxon>
        <taxon>Phaeotrichales</taxon>
        <taxon>Phaeotrichaceae</taxon>
        <taxon>Trichodelitschia</taxon>
    </lineage>
</organism>